<comment type="caution">
    <text evidence="2">The sequence shown here is derived from an EMBL/GenBank/DDBJ whole genome shotgun (WGS) entry which is preliminary data.</text>
</comment>
<dbReference type="AlphaFoldDB" id="A0A3S4ZX85"/>
<organism evidence="2 3">
    <name type="scientific">Protopolystoma xenopodis</name>
    <dbReference type="NCBI Taxonomy" id="117903"/>
    <lineage>
        <taxon>Eukaryota</taxon>
        <taxon>Metazoa</taxon>
        <taxon>Spiralia</taxon>
        <taxon>Lophotrochozoa</taxon>
        <taxon>Platyhelminthes</taxon>
        <taxon>Monogenea</taxon>
        <taxon>Polyopisthocotylea</taxon>
        <taxon>Polystomatidea</taxon>
        <taxon>Polystomatidae</taxon>
        <taxon>Protopolystoma</taxon>
    </lineage>
</organism>
<evidence type="ECO:0000313" key="3">
    <source>
        <dbReference type="Proteomes" id="UP000784294"/>
    </source>
</evidence>
<proteinExistence type="predicted"/>
<name>A0A3S4ZX85_9PLAT</name>
<gene>
    <name evidence="2" type="ORF">PXEA_LOCUS7677</name>
</gene>
<feature type="region of interest" description="Disordered" evidence="1">
    <location>
        <begin position="100"/>
        <end position="132"/>
    </location>
</feature>
<keyword evidence="3" id="KW-1185">Reference proteome</keyword>
<dbReference type="EMBL" id="CAAALY010020460">
    <property type="protein sequence ID" value="VEL14237.1"/>
    <property type="molecule type" value="Genomic_DNA"/>
</dbReference>
<protein>
    <submittedName>
        <fullName evidence="2">Uncharacterized protein</fullName>
    </submittedName>
</protein>
<evidence type="ECO:0000256" key="1">
    <source>
        <dbReference type="SAM" id="MobiDB-lite"/>
    </source>
</evidence>
<accession>A0A3S4ZX85</accession>
<sequence length="166" mass="18462">MNLGTQPLYPSASLFNSDFVPSSISNTLVCDKGLHDFESNESYLAAQQQDLNSPLISLKSSLQDLSVAMHNYSSVKRLLSIKPLKVNPDNPLLLSQVSPRRSDALDSSHDNFMSSRGIKSTLEPEDTSNPCVQEEDEEYLPGLEFIKYPRVIPKVLDSLYLLEKSA</sequence>
<evidence type="ECO:0000313" key="2">
    <source>
        <dbReference type="EMBL" id="VEL14237.1"/>
    </source>
</evidence>
<reference evidence="2" key="1">
    <citation type="submission" date="2018-11" db="EMBL/GenBank/DDBJ databases">
        <authorList>
            <consortium name="Pathogen Informatics"/>
        </authorList>
    </citation>
    <scope>NUCLEOTIDE SEQUENCE</scope>
</reference>
<dbReference type="Proteomes" id="UP000784294">
    <property type="component" value="Unassembled WGS sequence"/>
</dbReference>
<feature type="compositionally biased region" description="Basic and acidic residues" evidence="1">
    <location>
        <begin position="100"/>
        <end position="109"/>
    </location>
</feature>